<name>W0REW1_9BACT</name>
<dbReference type="HOGENOM" id="CLU_002404_0_1_0"/>
<evidence type="ECO:0000256" key="2">
    <source>
        <dbReference type="SAM" id="SignalP"/>
    </source>
</evidence>
<keyword evidence="5" id="KW-1185">Reference proteome</keyword>
<evidence type="ECO:0000259" key="3">
    <source>
        <dbReference type="Pfam" id="PF12770"/>
    </source>
</evidence>
<dbReference type="SUPFAM" id="SSF48452">
    <property type="entry name" value="TPR-like"/>
    <property type="match status" value="2"/>
</dbReference>
<dbReference type="STRING" id="861299.J421_1445"/>
<dbReference type="Proteomes" id="UP000019151">
    <property type="component" value="Chromosome"/>
</dbReference>
<feature type="chain" id="PRO_5004794020" evidence="2">
    <location>
        <begin position="19"/>
        <end position="839"/>
    </location>
</feature>
<dbReference type="RefSeq" id="WP_025410502.1">
    <property type="nucleotide sequence ID" value="NZ_CP007128.1"/>
</dbReference>
<proteinExistence type="predicted"/>
<dbReference type="InterPro" id="IPR019734">
    <property type="entry name" value="TPR_rpt"/>
</dbReference>
<evidence type="ECO:0000256" key="1">
    <source>
        <dbReference type="PROSITE-ProRule" id="PRU00339"/>
    </source>
</evidence>
<protein>
    <submittedName>
        <fullName evidence="4">CHAT domain protein</fullName>
    </submittedName>
</protein>
<dbReference type="Gene3D" id="1.25.40.10">
    <property type="entry name" value="Tetratricopeptide repeat domain"/>
    <property type="match status" value="2"/>
</dbReference>
<feature type="signal peptide" evidence="2">
    <location>
        <begin position="1"/>
        <end position="18"/>
    </location>
</feature>
<feature type="repeat" description="TPR" evidence="1">
    <location>
        <begin position="196"/>
        <end position="229"/>
    </location>
</feature>
<dbReference type="AlphaFoldDB" id="W0REW1"/>
<dbReference type="PROSITE" id="PS50005">
    <property type="entry name" value="TPR"/>
    <property type="match status" value="2"/>
</dbReference>
<feature type="domain" description="CHAT" evidence="3">
    <location>
        <begin position="542"/>
        <end position="836"/>
    </location>
</feature>
<dbReference type="Pfam" id="PF12770">
    <property type="entry name" value="CHAT"/>
    <property type="match status" value="1"/>
</dbReference>
<evidence type="ECO:0000313" key="4">
    <source>
        <dbReference type="EMBL" id="AHG88982.1"/>
    </source>
</evidence>
<feature type="repeat" description="TPR" evidence="1">
    <location>
        <begin position="116"/>
        <end position="149"/>
    </location>
</feature>
<evidence type="ECO:0000313" key="5">
    <source>
        <dbReference type="Proteomes" id="UP000019151"/>
    </source>
</evidence>
<dbReference type="eggNOG" id="COG4995">
    <property type="taxonomic scope" value="Bacteria"/>
</dbReference>
<dbReference type="PANTHER" id="PTHR10098">
    <property type="entry name" value="RAPSYN-RELATED"/>
    <property type="match status" value="1"/>
</dbReference>
<dbReference type="InParanoid" id="W0REW1"/>
<dbReference type="InterPro" id="IPR024983">
    <property type="entry name" value="CHAT_dom"/>
</dbReference>
<reference evidence="4 5" key="1">
    <citation type="journal article" date="2014" name="Genome Announc.">
        <title>Genome Sequence and Methylome of Soil Bacterium Gemmatirosa kalamazoonensis KBS708T, a Member of the Rarely Cultivated Gemmatimonadetes Phylum.</title>
        <authorList>
            <person name="Debruyn J.M."/>
            <person name="Radosevich M."/>
            <person name="Wommack K.E."/>
            <person name="Polson S.W."/>
            <person name="Hauser L.J."/>
            <person name="Fawaz M.N."/>
            <person name="Korlach J."/>
            <person name="Tsai Y.C."/>
        </authorList>
    </citation>
    <scope>NUCLEOTIDE SEQUENCE [LARGE SCALE GENOMIC DNA]</scope>
    <source>
        <strain evidence="4 5">KBS708</strain>
    </source>
</reference>
<dbReference type="PANTHER" id="PTHR10098:SF108">
    <property type="entry name" value="TETRATRICOPEPTIDE REPEAT PROTEIN 28"/>
    <property type="match status" value="1"/>
</dbReference>
<dbReference type="eggNOG" id="COG0457">
    <property type="taxonomic scope" value="Bacteria"/>
</dbReference>
<organism evidence="4 5">
    <name type="scientific">Gemmatirosa kalamazoonensis</name>
    <dbReference type="NCBI Taxonomy" id="861299"/>
    <lineage>
        <taxon>Bacteria</taxon>
        <taxon>Pseudomonadati</taxon>
        <taxon>Gemmatimonadota</taxon>
        <taxon>Gemmatimonadia</taxon>
        <taxon>Gemmatimonadales</taxon>
        <taxon>Gemmatimonadaceae</taxon>
        <taxon>Gemmatirosa</taxon>
    </lineage>
</organism>
<dbReference type="Pfam" id="PF13424">
    <property type="entry name" value="TPR_12"/>
    <property type="match status" value="3"/>
</dbReference>
<dbReference type="OrthoDB" id="443153at2"/>
<gene>
    <name evidence="4" type="ORF">J421_1445</name>
</gene>
<dbReference type="KEGG" id="gba:J421_1445"/>
<keyword evidence="2" id="KW-0732">Signal</keyword>
<dbReference type="EMBL" id="CP007128">
    <property type="protein sequence ID" value="AHG88982.1"/>
    <property type="molecule type" value="Genomic_DNA"/>
</dbReference>
<dbReference type="Pfam" id="PF13374">
    <property type="entry name" value="TPR_10"/>
    <property type="match status" value="2"/>
</dbReference>
<dbReference type="SMART" id="SM00028">
    <property type="entry name" value="TPR"/>
    <property type="match status" value="7"/>
</dbReference>
<dbReference type="InterPro" id="IPR011990">
    <property type="entry name" value="TPR-like_helical_dom_sf"/>
</dbReference>
<sequence length="839" mass="88986">MSALATFVLLGGALSLRAPNVAPDVAQPAPEGAETLAARADSAARRQTEAGLRDAIALWDRAAALYLVAGRRADEGQMLHNVGRTLGNLGRPDSALLYFQRALDARRAAGDRRGEGATLGALGTAYQRLRRADSALSYYRQALVVQRETRDRPAEATTLANVGRLYEGLALPDSALRYYRQALPIQREAGNKQGEGRTLINLGTVYRVLGRLDSAVSYYRRALPIAREARDRPAEGSALANVGAFWADAGRPDSALAYYRAALPITQQVGDRSAEGATLANVGRSFQDLARPDSALSYYRLALALQHDVGDATGEGTTLNNVGAIYADLDQGDSALGYYGRALAVRRAAGDRRGEGRTLTNVGRLYVERRAAEQRDPARGVAYLDSAAAVYAGIRRHAGADANAISFAEDNRELFTVWTMAWLARGAELGAAASARGALAVAERGRAQALLDLRRGARRDDAMPNAGADLVAETDSLVAPLRRAGTAALSYLVTRDTLVRWLVLPDGAVEVSRVAVARDSLEALVARWRDDVEHARRRDPATAARLAGLLLPESLGARLAAGRDLVIVPNGALAVLPFGALPAGDAPLGARWAVHYAPSLATLVPTPRAERDADRPVVRAVSRERTRAPIADALVVGNPTMPPIPGGRLEPLPAAAREARWLGTYLGVQPLTGSAATESAVLARLPGAALVHFATHGYAFTADGRVRDSFVALAPDSANDGLLTVGEVLDDPALTLSADLVVLSACETGLGNLTQAEGTVGLARAFLAKGARSVLVSLWSVSDEATELLMRRFYGHWLGDADGPSKAEALRRAQGDVRRTPGFAHPRYWAAFQLVGGGN</sequence>
<accession>W0REW1</accession>
<keyword evidence="1" id="KW-0802">TPR repeat</keyword>